<dbReference type="Pfam" id="PF17657">
    <property type="entry name" value="DNA_pol3_finger"/>
    <property type="match status" value="1"/>
</dbReference>
<dbReference type="CDD" id="cd04485">
    <property type="entry name" value="DnaE_OBF"/>
    <property type="match status" value="1"/>
</dbReference>
<evidence type="ECO:0000256" key="4">
    <source>
        <dbReference type="ARBA" id="ARBA00019114"/>
    </source>
</evidence>
<protein>
    <recommendedName>
        <fullName evidence="4">DNA polymerase III subunit alpha</fullName>
        <ecNumber evidence="3">2.7.7.7</ecNumber>
    </recommendedName>
</protein>
<dbReference type="InterPro" id="IPR004365">
    <property type="entry name" value="NA-bd_OB_tRNA"/>
</dbReference>
<dbReference type="Gene3D" id="1.10.150.870">
    <property type="match status" value="1"/>
</dbReference>
<keyword evidence="5" id="KW-0808">Transferase</keyword>
<dbReference type="InterPro" id="IPR011708">
    <property type="entry name" value="DNA_pol3_alpha_NTPase_dom"/>
</dbReference>
<comment type="caution">
    <text evidence="12">The sequence shown here is derived from an EMBL/GenBank/DDBJ whole genome shotgun (WGS) entry which is preliminary data.</text>
</comment>
<dbReference type="NCBIfam" id="NF005298">
    <property type="entry name" value="PRK06826.1"/>
    <property type="match status" value="1"/>
</dbReference>
<dbReference type="SMART" id="SM00481">
    <property type="entry name" value="POLIIIAc"/>
    <property type="match status" value="1"/>
</dbReference>
<accession>A0A135L7L6</accession>
<dbReference type="Gene3D" id="3.20.20.140">
    <property type="entry name" value="Metal-dependent hydrolases"/>
    <property type="match status" value="1"/>
</dbReference>
<evidence type="ECO:0000256" key="7">
    <source>
        <dbReference type="ARBA" id="ARBA00022705"/>
    </source>
</evidence>
<keyword evidence="13" id="KW-1185">Reference proteome</keyword>
<dbReference type="NCBIfam" id="NF004226">
    <property type="entry name" value="PRK05673.1"/>
    <property type="match status" value="1"/>
</dbReference>
<comment type="similarity">
    <text evidence="2">Belongs to the DNA polymerase type-C family. DnaE subfamily.</text>
</comment>
<dbReference type="Pfam" id="PF01336">
    <property type="entry name" value="tRNA_anti-codon"/>
    <property type="match status" value="1"/>
</dbReference>
<evidence type="ECO:0000256" key="5">
    <source>
        <dbReference type="ARBA" id="ARBA00022679"/>
    </source>
</evidence>
<dbReference type="GO" id="GO:0003887">
    <property type="term" value="F:DNA-directed DNA polymerase activity"/>
    <property type="evidence" value="ECO:0007669"/>
    <property type="project" value="UniProtKB-KW"/>
</dbReference>
<evidence type="ECO:0000256" key="8">
    <source>
        <dbReference type="ARBA" id="ARBA00022932"/>
    </source>
</evidence>
<dbReference type="SUPFAM" id="SSF89550">
    <property type="entry name" value="PHP domain-like"/>
    <property type="match status" value="1"/>
</dbReference>
<dbReference type="PANTHER" id="PTHR32294:SF0">
    <property type="entry name" value="DNA POLYMERASE III SUBUNIT ALPHA"/>
    <property type="match status" value="1"/>
</dbReference>
<keyword evidence="8" id="KW-0239">DNA-directed DNA polymerase</keyword>
<dbReference type="InterPro" id="IPR029460">
    <property type="entry name" value="DNAPol_HHH"/>
</dbReference>
<dbReference type="EC" id="2.7.7.7" evidence="3"/>
<dbReference type="AlphaFoldDB" id="A0A135L7L6"/>
<dbReference type="STRING" id="1413211.U473_01300"/>
<name>A0A135L7L6_9BACI</name>
<dbReference type="Pfam" id="PF14579">
    <property type="entry name" value="HHH_6"/>
    <property type="match status" value="1"/>
</dbReference>
<dbReference type="GO" id="GO:0008408">
    <property type="term" value="F:3'-5' exonuclease activity"/>
    <property type="evidence" value="ECO:0007669"/>
    <property type="project" value="InterPro"/>
</dbReference>
<comment type="catalytic activity">
    <reaction evidence="10">
        <text>DNA(n) + a 2'-deoxyribonucleoside 5'-triphosphate = DNA(n+1) + diphosphate</text>
        <dbReference type="Rhea" id="RHEA:22508"/>
        <dbReference type="Rhea" id="RHEA-COMP:17339"/>
        <dbReference type="Rhea" id="RHEA-COMP:17340"/>
        <dbReference type="ChEBI" id="CHEBI:33019"/>
        <dbReference type="ChEBI" id="CHEBI:61560"/>
        <dbReference type="ChEBI" id="CHEBI:173112"/>
        <dbReference type="EC" id="2.7.7.7"/>
    </reaction>
</comment>
<organism evidence="12 13">
    <name type="scientific">Tepidibacillus decaturensis</name>
    <dbReference type="NCBI Taxonomy" id="1413211"/>
    <lineage>
        <taxon>Bacteria</taxon>
        <taxon>Bacillati</taxon>
        <taxon>Bacillota</taxon>
        <taxon>Bacilli</taxon>
        <taxon>Bacillales</taxon>
        <taxon>Bacillaceae</taxon>
        <taxon>Tepidibacillus</taxon>
    </lineage>
</organism>
<dbReference type="Pfam" id="PF02811">
    <property type="entry name" value="PHP"/>
    <property type="match status" value="1"/>
</dbReference>
<keyword evidence="7" id="KW-0235">DNA replication</keyword>
<evidence type="ECO:0000256" key="1">
    <source>
        <dbReference type="ARBA" id="ARBA00004496"/>
    </source>
</evidence>
<dbReference type="InterPro" id="IPR040982">
    <property type="entry name" value="DNA_pol3_finger"/>
</dbReference>
<reference evidence="12 13" key="1">
    <citation type="submission" date="2016-02" db="EMBL/GenBank/DDBJ databases">
        <title>Draft Genome for Tepidibacillus decaturensis nov. sp. Strain Z9, an Anaerobic, Moderately Thermophilic and Heterotrophic Bacterium from Deep Subsurface of the Illinois Basin, USA.</title>
        <authorList>
            <person name="Dong Y."/>
            <person name="Chang J.Y."/>
            <person name="Sanford R."/>
            <person name="Fouke B.W."/>
        </authorList>
    </citation>
    <scope>NUCLEOTIDE SEQUENCE [LARGE SCALE GENOMIC DNA]</scope>
    <source>
        <strain evidence="12 13">Z9</strain>
    </source>
</reference>
<dbReference type="InterPro" id="IPR004805">
    <property type="entry name" value="DnaE2/DnaE/PolC"/>
</dbReference>
<feature type="domain" description="Polymerase/histidinol phosphatase N-terminal" evidence="11">
    <location>
        <begin position="5"/>
        <end position="72"/>
    </location>
</feature>
<evidence type="ECO:0000256" key="9">
    <source>
        <dbReference type="ARBA" id="ARBA00025611"/>
    </source>
</evidence>
<dbReference type="OrthoDB" id="9803237at2"/>
<dbReference type="EMBL" id="LSKU01000001">
    <property type="protein sequence ID" value="KXG44959.1"/>
    <property type="molecule type" value="Genomic_DNA"/>
</dbReference>
<dbReference type="Pfam" id="PF07733">
    <property type="entry name" value="DNA_pol3_alpha"/>
    <property type="match status" value="1"/>
</dbReference>
<dbReference type="GO" id="GO:0006260">
    <property type="term" value="P:DNA replication"/>
    <property type="evidence" value="ECO:0007669"/>
    <property type="project" value="UniProtKB-KW"/>
</dbReference>
<evidence type="ECO:0000256" key="6">
    <source>
        <dbReference type="ARBA" id="ARBA00022695"/>
    </source>
</evidence>
<dbReference type="PANTHER" id="PTHR32294">
    <property type="entry name" value="DNA POLYMERASE III SUBUNIT ALPHA"/>
    <property type="match status" value="1"/>
</dbReference>
<evidence type="ECO:0000259" key="11">
    <source>
        <dbReference type="SMART" id="SM00481"/>
    </source>
</evidence>
<dbReference type="NCBIfam" id="TIGR00594">
    <property type="entry name" value="polc"/>
    <property type="match status" value="1"/>
</dbReference>
<evidence type="ECO:0000256" key="2">
    <source>
        <dbReference type="ARBA" id="ARBA00009496"/>
    </source>
</evidence>
<dbReference type="InterPro" id="IPR041931">
    <property type="entry name" value="DNA_pol3_alpha_thumb_dom"/>
</dbReference>
<evidence type="ECO:0000313" key="12">
    <source>
        <dbReference type="EMBL" id="KXG44959.1"/>
    </source>
</evidence>
<evidence type="ECO:0000256" key="10">
    <source>
        <dbReference type="ARBA" id="ARBA00049244"/>
    </source>
</evidence>
<comment type="function">
    <text evidence="9">DNA polymerase III is a complex, multichain enzyme responsible for most of the replicative synthesis in bacteria. This DNA polymerase also exhibits 3' to 5' exonuclease activity. The alpha chain is the DNA polymerase.</text>
</comment>
<sequence length="1136" mass="128863">MVEFVHLHVHTEYSLLNGACRIEPLVNKAKDLGMTSLAITDHSGMYGVIPFYKACQTAGIKPIIGVEILVNGFPLVLLAENNLGYQHLMKLVSISHLESSSFQPTIDKKALQQYHEGIIALSGGLTSEISQYLVQQQYKKALETALEYQKLLGTDHFYLEIQNHGLPEQKQVNPLFIQLSEETGIPLVATNNVHYIEKEDALIQEVLEAIGAGHTLDQSEQAKLPTKEFYLKDQEKMNQLFATVKGAVENTVHIANRCDVTIEFHQLALPKFPLPSSIRAEEYLKALAQKGLQKRYKQITDQLQKRLMKELAVIEKMGFADYFLIVWDYMKFAHQQGIMTGPGRGSAAGSLVAYVLGITNVDPIKYGLLFERFLNPERVSMPDIDIDFNYERRDEVIQYVSKKYGHDRVAQIITFGTFAAKAAIRDVGRVLNIPYIEVDKVAKLIPSQLGITLEQALTEVDELRELYQKNERMRELIQIAMKIEGMPRHHSTHAAGVVIADQTLTVYTPLQKGQEKVSLTQYPMGILEQLGMLKMDFLGLKNLTIIEKTLAWIKKSRNKQIQLHHLDDSDPLTYQLLSQGHTKGVFQLESPGVTKVLKELKPSHFEDIVAILALYRPGPMESIPDYIQAKHGKKTVQYPDQSLEPILKDTYGIIVYQEQIMQIASKMAGFSLGEADLLRRAVSKKKREILLEERNHFVHGAIQNGIEEKKANEVYDLIVRFADYGFNRSHAVAYGVLAFQTAYLKAHYPVEFMTALLSESMGNQDKIAEYTDECRKMGIEILPPDLLQSDASFTVQDGKIRFGLAAIKNIGIQVIESIILLRQKHSTFSSLFDFCMKADSKVCNKKTLESLILSGALDRFGIHRAKLMANLDDLIERVQKKKKLQEDLQIHLFADLEVGTKEEDFDWFEVPPFLEQEQLQKEKAVLGIYVSAHPLSAFKEILNEYTTHSYDVLVQLSEGTSVVIGGLLNDLKLILTKKGQQMAFGQIEVDSNLLELVIFPKVYATYRNQLVKDEGILVQGKVQHQEQRTKLIVEKITLLSQVKEKRNIKKQSNHKHKTSPRMVIKISEANENSKTLNQLKQVLADNSGTIPVILFYEKNKKTRQLAKEYWVEGRPSLFQTIEEILGKNSFVMQEKL</sequence>
<dbReference type="InterPro" id="IPR004013">
    <property type="entry name" value="PHP_dom"/>
</dbReference>
<comment type="subcellular location">
    <subcellularLocation>
        <location evidence="1">Cytoplasm</location>
    </subcellularLocation>
</comment>
<gene>
    <name evidence="12" type="ORF">U473_01300</name>
</gene>
<proteinExistence type="inferred from homology"/>
<evidence type="ECO:0000256" key="3">
    <source>
        <dbReference type="ARBA" id="ARBA00012417"/>
    </source>
</evidence>
<keyword evidence="6" id="KW-0548">Nucleotidyltransferase</keyword>
<dbReference type="InterPro" id="IPR016195">
    <property type="entry name" value="Pol/histidinol_Pase-like"/>
</dbReference>
<dbReference type="Gene3D" id="1.10.10.1600">
    <property type="entry name" value="Bacterial DNA polymerase III alpha subunit, thumb domain"/>
    <property type="match status" value="1"/>
</dbReference>
<dbReference type="CDD" id="cd12113">
    <property type="entry name" value="PHP_PolIIIA_DnaE3"/>
    <property type="match status" value="1"/>
</dbReference>
<evidence type="ECO:0000313" key="13">
    <source>
        <dbReference type="Proteomes" id="UP000070352"/>
    </source>
</evidence>
<dbReference type="InterPro" id="IPR003141">
    <property type="entry name" value="Pol/His_phosphatase_N"/>
</dbReference>
<dbReference type="Proteomes" id="UP000070352">
    <property type="component" value="Unassembled WGS sequence"/>
</dbReference>